<evidence type="ECO:0000313" key="2">
    <source>
        <dbReference type="Proteomes" id="UP000828941"/>
    </source>
</evidence>
<keyword evidence="2" id="KW-1185">Reference proteome</keyword>
<dbReference type="Proteomes" id="UP000828941">
    <property type="component" value="Chromosome 9"/>
</dbReference>
<gene>
    <name evidence="1" type="ORF">L6164_021885</name>
</gene>
<organism evidence="1 2">
    <name type="scientific">Bauhinia variegata</name>
    <name type="common">Purple orchid tree</name>
    <name type="synonym">Phanera variegata</name>
    <dbReference type="NCBI Taxonomy" id="167791"/>
    <lineage>
        <taxon>Eukaryota</taxon>
        <taxon>Viridiplantae</taxon>
        <taxon>Streptophyta</taxon>
        <taxon>Embryophyta</taxon>
        <taxon>Tracheophyta</taxon>
        <taxon>Spermatophyta</taxon>
        <taxon>Magnoliopsida</taxon>
        <taxon>eudicotyledons</taxon>
        <taxon>Gunneridae</taxon>
        <taxon>Pentapetalae</taxon>
        <taxon>rosids</taxon>
        <taxon>fabids</taxon>
        <taxon>Fabales</taxon>
        <taxon>Fabaceae</taxon>
        <taxon>Cercidoideae</taxon>
        <taxon>Cercideae</taxon>
        <taxon>Bauhiniinae</taxon>
        <taxon>Bauhinia</taxon>
    </lineage>
</organism>
<evidence type="ECO:0000313" key="1">
    <source>
        <dbReference type="EMBL" id="KAI4322165.1"/>
    </source>
</evidence>
<accession>A0ACB9MDF2</accession>
<reference evidence="1 2" key="1">
    <citation type="journal article" date="2022" name="DNA Res.">
        <title>Chromosomal-level genome assembly of the orchid tree Bauhinia variegata (Leguminosae; Cercidoideae) supports the allotetraploid origin hypothesis of Bauhinia.</title>
        <authorList>
            <person name="Zhong Y."/>
            <person name="Chen Y."/>
            <person name="Zheng D."/>
            <person name="Pang J."/>
            <person name="Liu Y."/>
            <person name="Luo S."/>
            <person name="Meng S."/>
            <person name="Qian L."/>
            <person name="Wei D."/>
            <person name="Dai S."/>
            <person name="Zhou R."/>
        </authorList>
    </citation>
    <scope>NUCLEOTIDE SEQUENCE [LARGE SCALE GENOMIC DNA]</scope>
    <source>
        <strain evidence="1">BV-YZ2020</strain>
    </source>
</reference>
<protein>
    <submittedName>
        <fullName evidence="1">Uncharacterized protein</fullName>
    </submittedName>
</protein>
<sequence length="467" mass="52052">MSFQNKGFWVVKGTGQISDREIAFDNPSKVEPKRSHEWFVDTAEVDFFPNKKQAMEDPNEKSSSGISNANFSPWENNPTFQSVPNQFIGRLFGSDTRSVNFMNKNTTYAAIADSSARTKMISNHYGEDASFDLSISHSVEDSEACLAFGGIRKVKVNQVKDSDGAQALEGLNFSRQNNGDIHQAYNREVETRSVVMGQAFDKDGNDVSSVGHSHTYNRGDAHLISLGTPYNKGDDSVISIGDSYNKEDTNIISFGGFPDEQDIIPVDRPAGDYDPLYNQSSVQVSKKTQEKEFDASNSNVAASSLLAAKLKSESVPKYVKPEIKKKEAPNCFPSNVRSLLSTGMLDGVPVKYVSVAREELRGIIKGSGYLCGCQPCNYTKILNAYEFERHAGCKTKHPNNHIYFENGKTIYQIVQELRNTPESLLFDTIQNVFGAPINQKAFRIWKESFQAATRELQRIYGKEELNI</sequence>
<dbReference type="EMBL" id="CM039434">
    <property type="protein sequence ID" value="KAI4322165.1"/>
    <property type="molecule type" value="Genomic_DNA"/>
</dbReference>
<name>A0ACB9MDF2_BAUVA</name>
<comment type="caution">
    <text evidence="1">The sequence shown here is derived from an EMBL/GenBank/DDBJ whole genome shotgun (WGS) entry which is preliminary data.</text>
</comment>
<proteinExistence type="predicted"/>